<dbReference type="HOGENOM" id="CLU_2499945_0_0_1"/>
<evidence type="ECO:0000313" key="3">
    <source>
        <dbReference type="EMBL" id="CBJ25087.1"/>
    </source>
</evidence>
<protein>
    <submittedName>
        <fullName evidence="3">LITAF domain-containing protein</fullName>
    </submittedName>
</protein>
<dbReference type="RefSeq" id="NP_001255681.1">
    <property type="nucleotide sequence ID" value="NM_001268752.1"/>
</dbReference>
<dbReference type="WormBase" id="K08D8.12b">
    <property type="protein sequence ID" value="CE44451"/>
    <property type="gene ID" value="WBGene00194926"/>
</dbReference>
<feature type="region of interest" description="Disordered" evidence="1">
    <location>
        <begin position="1"/>
        <end position="30"/>
    </location>
</feature>
<gene>
    <name evidence="3" type="ORF">CELE_K08D8.12</name>
    <name evidence="3 5" type="ORF">K08D8.12</name>
</gene>
<dbReference type="ExpressionAtlas" id="D3KFV0">
    <property type="expression patterns" value="baseline and differential"/>
</dbReference>
<keyword evidence="4" id="KW-1185">Reference proteome</keyword>
<reference evidence="3 4" key="1">
    <citation type="journal article" date="1998" name="Science">
        <title>Genome sequence of the nematode C. elegans: a platform for investigating biology.</title>
        <authorList>
            <consortium name="The C. elegans sequencing consortium"/>
            <person name="Sulson J.E."/>
            <person name="Waterston R."/>
        </authorList>
    </citation>
    <scope>NUCLEOTIDE SEQUENCE [LARGE SCALE GENOMIC DNA]</scope>
    <source>
        <strain evidence="3 4">Bristol N2</strain>
    </source>
</reference>
<proteinExistence type="predicted"/>
<dbReference type="AGR" id="WB:WBGene00194926"/>
<evidence type="ECO:0000313" key="4">
    <source>
        <dbReference type="Proteomes" id="UP000001940"/>
    </source>
</evidence>
<dbReference type="EMBL" id="BX284604">
    <property type="protein sequence ID" value="CBJ25087.1"/>
    <property type="molecule type" value="Genomic_DNA"/>
</dbReference>
<accession>D3KFV0</accession>
<evidence type="ECO:0000256" key="1">
    <source>
        <dbReference type="SAM" id="MobiDB-lite"/>
    </source>
</evidence>
<organism evidence="3 4">
    <name type="scientific">Caenorhabditis elegans</name>
    <dbReference type="NCBI Taxonomy" id="6239"/>
    <lineage>
        <taxon>Eukaryota</taxon>
        <taxon>Metazoa</taxon>
        <taxon>Ecdysozoa</taxon>
        <taxon>Nematoda</taxon>
        <taxon>Chromadorea</taxon>
        <taxon>Rhabditida</taxon>
        <taxon>Rhabditina</taxon>
        <taxon>Rhabditomorpha</taxon>
        <taxon>Rhabditoidea</taxon>
        <taxon>Rhabditidae</taxon>
        <taxon>Peloderinae</taxon>
        <taxon>Caenorhabditis</taxon>
    </lineage>
</organism>
<keyword evidence="2" id="KW-1133">Transmembrane helix</keyword>
<feature type="compositionally biased region" description="Polar residues" evidence="1">
    <location>
        <begin position="1"/>
        <end position="16"/>
    </location>
</feature>
<keyword evidence="2" id="KW-0812">Transmembrane</keyword>
<sequence>MEPQAPNTYQYPTTSHFEAPPAYSDSTNNVYPPTQVAGEPAVIVVVPQNQFPQPRVHCFQRCIVLTVIMIIILGSVGTTLYLLLQI</sequence>
<dbReference type="Proteomes" id="UP000001940">
    <property type="component" value="Chromosome IV"/>
</dbReference>
<dbReference type="Bgee" id="WBGene00194926">
    <property type="expression patterns" value="Expressed in larva and 2 other cell types or tissues"/>
</dbReference>
<dbReference type="CTD" id="13198723"/>
<dbReference type="SMR" id="D3KFV0"/>
<dbReference type="AlphaFoldDB" id="D3KFV0"/>
<dbReference type="GeneID" id="13198723"/>
<name>D3KFV0_CAEEL</name>
<dbReference type="KEGG" id="cel:CELE_K08D8.12"/>
<evidence type="ECO:0000256" key="2">
    <source>
        <dbReference type="SAM" id="Phobius"/>
    </source>
</evidence>
<evidence type="ECO:0000313" key="5">
    <source>
        <dbReference type="WormBase" id="K08D8.12b"/>
    </source>
</evidence>
<keyword evidence="2" id="KW-0472">Membrane</keyword>
<feature type="transmembrane region" description="Helical" evidence="2">
    <location>
        <begin position="62"/>
        <end position="84"/>
    </location>
</feature>